<feature type="domain" description="HTH asnC-type" evidence="4">
    <location>
        <begin position="7"/>
        <end position="71"/>
    </location>
</feature>
<organism evidence="5 6">
    <name type="scientific">Acidihalobacter ferrooxydans</name>
    <dbReference type="NCBI Taxonomy" id="1765967"/>
    <lineage>
        <taxon>Bacteria</taxon>
        <taxon>Pseudomonadati</taxon>
        <taxon>Pseudomonadota</taxon>
        <taxon>Gammaproteobacteria</taxon>
        <taxon>Chromatiales</taxon>
        <taxon>Ectothiorhodospiraceae</taxon>
        <taxon>Acidihalobacter</taxon>
    </lineage>
</organism>
<keyword evidence="6" id="KW-1185">Reference proteome</keyword>
<dbReference type="GO" id="GO:0005829">
    <property type="term" value="C:cytosol"/>
    <property type="evidence" value="ECO:0007669"/>
    <property type="project" value="TreeGrafter"/>
</dbReference>
<dbReference type="InterPro" id="IPR019888">
    <property type="entry name" value="Tscrpt_reg_AsnC-like"/>
</dbReference>
<protein>
    <submittedName>
        <fullName evidence="5">AsnC family transcriptional regulator</fullName>
    </submittedName>
</protein>
<evidence type="ECO:0000313" key="6">
    <source>
        <dbReference type="Proteomes" id="UP000243807"/>
    </source>
</evidence>
<dbReference type="SMART" id="SM00344">
    <property type="entry name" value="HTH_ASNC"/>
    <property type="match status" value="1"/>
</dbReference>
<dbReference type="InterPro" id="IPR019885">
    <property type="entry name" value="Tscrpt_reg_HTH_AsnC-type_CS"/>
</dbReference>
<evidence type="ECO:0000313" key="5">
    <source>
        <dbReference type="EMBL" id="APZ42332.1"/>
    </source>
</evidence>
<gene>
    <name evidence="5" type="ORF">BW247_03865</name>
</gene>
<evidence type="ECO:0000256" key="3">
    <source>
        <dbReference type="ARBA" id="ARBA00023163"/>
    </source>
</evidence>
<dbReference type="PANTHER" id="PTHR30154">
    <property type="entry name" value="LEUCINE-RESPONSIVE REGULATORY PROTEIN"/>
    <property type="match status" value="1"/>
</dbReference>
<dbReference type="Pfam" id="PF01037">
    <property type="entry name" value="AsnC_trans_reg"/>
    <property type="match status" value="1"/>
</dbReference>
<dbReference type="Gene3D" id="1.10.10.10">
    <property type="entry name" value="Winged helix-like DNA-binding domain superfamily/Winged helix DNA-binding domain"/>
    <property type="match status" value="1"/>
</dbReference>
<accession>A0A1P8UEP9</accession>
<evidence type="ECO:0000256" key="2">
    <source>
        <dbReference type="ARBA" id="ARBA00023125"/>
    </source>
</evidence>
<dbReference type="SUPFAM" id="SSF46785">
    <property type="entry name" value="Winged helix' DNA-binding domain"/>
    <property type="match status" value="1"/>
</dbReference>
<dbReference type="EMBL" id="CP019434">
    <property type="protein sequence ID" value="APZ42332.1"/>
    <property type="molecule type" value="Genomic_DNA"/>
</dbReference>
<dbReference type="InterPro" id="IPR036390">
    <property type="entry name" value="WH_DNA-bd_sf"/>
</dbReference>
<keyword evidence="3" id="KW-0804">Transcription</keyword>
<dbReference type="RefSeq" id="WP_076835867.1">
    <property type="nucleotide sequence ID" value="NZ_CP019434.1"/>
</dbReference>
<evidence type="ECO:0000259" key="4">
    <source>
        <dbReference type="PROSITE" id="PS50956"/>
    </source>
</evidence>
<keyword evidence="2" id="KW-0238">DNA-binding</keyword>
<reference evidence="5 6" key="1">
    <citation type="submission" date="2017-01" db="EMBL/GenBank/DDBJ databases">
        <title>Draft sequence of Acidihalobacter ferrooxidans strain DSM 14175 (strain V8).</title>
        <authorList>
            <person name="Khaleque H.N."/>
            <person name="Ramsay J.P."/>
            <person name="Murphy R.J.T."/>
            <person name="Kaksonen A.H."/>
            <person name="Boxall N.J."/>
            <person name="Watkin E.L.J."/>
        </authorList>
    </citation>
    <scope>NUCLEOTIDE SEQUENCE [LARGE SCALE GENOMIC DNA]</scope>
    <source>
        <strain evidence="5 6">V8</strain>
    </source>
</reference>
<dbReference type="Gene3D" id="3.30.70.920">
    <property type="match status" value="1"/>
</dbReference>
<proteinExistence type="predicted"/>
<dbReference type="InterPro" id="IPR019887">
    <property type="entry name" value="Tscrpt_reg_AsnC/Lrp_C"/>
</dbReference>
<dbReference type="PROSITE" id="PS00519">
    <property type="entry name" value="HTH_ASNC_1"/>
    <property type="match status" value="1"/>
</dbReference>
<dbReference type="PANTHER" id="PTHR30154:SF34">
    <property type="entry name" value="TRANSCRIPTIONAL REGULATOR AZLB"/>
    <property type="match status" value="1"/>
</dbReference>
<dbReference type="InterPro" id="IPR011991">
    <property type="entry name" value="ArsR-like_HTH"/>
</dbReference>
<dbReference type="Pfam" id="PF13412">
    <property type="entry name" value="HTH_24"/>
    <property type="match status" value="1"/>
</dbReference>
<dbReference type="OrthoDB" id="166264at2"/>
<dbReference type="SUPFAM" id="SSF54909">
    <property type="entry name" value="Dimeric alpha+beta barrel"/>
    <property type="match status" value="1"/>
</dbReference>
<dbReference type="PROSITE" id="PS50956">
    <property type="entry name" value="HTH_ASNC_2"/>
    <property type="match status" value="1"/>
</dbReference>
<dbReference type="FunFam" id="1.10.10.10:FF:000186">
    <property type="entry name" value="AsnC family transcriptional regulator"/>
    <property type="match status" value="1"/>
</dbReference>
<dbReference type="GO" id="GO:0043200">
    <property type="term" value="P:response to amino acid"/>
    <property type="evidence" value="ECO:0007669"/>
    <property type="project" value="TreeGrafter"/>
</dbReference>
<dbReference type="InterPro" id="IPR000485">
    <property type="entry name" value="AsnC-type_HTH_dom"/>
</dbReference>
<name>A0A1P8UEP9_9GAMM</name>
<dbReference type="STRING" id="1765967.BW247_03865"/>
<dbReference type="GO" id="GO:0043565">
    <property type="term" value="F:sequence-specific DNA binding"/>
    <property type="evidence" value="ECO:0007669"/>
    <property type="project" value="InterPro"/>
</dbReference>
<dbReference type="Proteomes" id="UP000243807">
    <property type="component" value="Chromosome"/>
</dbReference>
<evidence type="ECO:0000256" key="1">
    <source>
        <dbReference type="ARBA" id="ARBA00023015"/>
    </source>
</evidence>
<dbReference type="GO" id="GO:0006355">
    <property type="term" value="P:regulation of DNA-templated transcription"/>
    <property type="evidence" value="ECO:0007669"/>
    <property type="project" value="UniProtKB-ARBA"/>
</dbReference>
<dbReference type="PRINTS" id="PR00033">
    <property type="entry name" value="HTHASNC"/>
</dbReference>
<dbReference type="InterPro" id="IPR011008">
    <property type="entry name" value="Dimeric_a/b-barrel"/>
</dbReference>
<dbReference type="InterPro" id="IPR036388">
    <property type="entry name" value="WH-like_DNA-bd_sf"/>
</dbReference>
<dbReference type="CDD" id="cd00090">
    <property type="entry name" value="HTH_ARSR"/>
    <property type="match status" value="1"/>
</dbReference>
<dbReference type="AlphaFoldDB" id="A0A1P8UEP9"/>
<sequence length="156" mass="17807">MQPAPEMDARDRRILRLLQENGRLTNADLAEKVNLSPSACLRRVRQLEDSGVIERYAALLSRDVLHQDGTAIIFMRMERQNPDIFRAFEEAVHEIPEVMECYLMAGEADYMLKVVYTDAKDFERIYVGSLLRLPGVAGTQSHLALRRVYSSPTLPI</sequence>
<keyword evidence="1" id="KW-0805">Transcription regulation</keyword>
<dbReference type="KEGG" id="afy:BW247_03865"/>